<keyword evidence="2" id="KW-0378">Hydrolase</keyword>
<dbReference type="PANTHER" id="PTHR10353:SF36">
    <property type="entry name" value="LP05116P"/>
    <property type="match status" value="1"/>
</dbReference>
<dbReference type="Gene3D" id="3.20.20.80">
    <property type="entry name" value="Glycosidases"/>
    <property type="match status" value="2"/>
</dbReference>
<accession>A0ABR3T7K8</accession>
<dbReference type="SUPFAM" id="SSF51445">
    <property type="entry name" value="(Trans)glycosidases"/>
    <property type="match status" value="1"/>
</dbReference>
<name>A0ABR3T7K8_9PEZI</name>
<organism evidence="5 6">
    <name type="scientific">Diplodia intermedia</name>
    <dbReference type="NCBI Taxonomy" id="856260"/>
    <lineage>
        <taxon>Eukaryota</taxon>
        <taxon>Fungi</taxon>
        <taxon>Dikarya</taxon>
        <taxon>Ascomycota</taxon>
        <taxon>Pezizomycotina</taxon>
        <taxon>Dothideomycetes</taxon>
        <taxon>Dothideomycetes incertae sedis</taxon>
        <taxon>Botryosphaeriales</taxon>
        <taxon>Botryosphaeriaceae</taxon>
        <taxon>Diplodia</taxon>
    </lineage>
</organism>
<keyword evidence="3" id="KW-0326">Glycosidase</keyword>
<dbReference type="Pfam" id="PF00232">
    <property type="entry name" value="Glyco_hydro_1"/>
    <property type="match status" value="1"/>
</dbReference>
<comment type="similarity">
    <text evidence="1 4">Belongs to the glycosyl hydrolase 1 family.</text>
</comment>
<evidence type="ECO:0008006" key="7">
    <source>
        <dbReference type="Google" id="ProtNLM"/>
    </source>
</evidence>
<comment type="caution">
    <text evidence="5">The sequence shown here is derived from an EMBL/GenBank/DDBJ whole genome shotgun (WGS) entry which is preliminary data.</text>
</comment>
<evidence type="ECO:0000313" key="5">
    <source>
        <dbReference type="EMBL" id="KAL1635518.1"/>
    </source>
</evidence>
<dbReference type="InterPro" id="IPR033132">
    <property type="entry name" value="GH_1_N_CS"/>
</dbReference>
<evidence type="ECO:0000313" key="6">
    <source>
        <dbReference type="Proteomes" id="UP001521184"/>
    </source>
</evidence>
<evidence type="ECO:0000256" key="4">
    <source>
        <dbReference type="RuleBase" id="RU003690"/>
    </source>
</evidence>
<evidence type="ECO:0000256" key="1">
    <source>
        <dbReference type="ARBA" id="ARBA00010838"/>
    </source>
</evidence>
<protein>
    <recommendedName>
        <fullName evidence="7">Beta-glucosidase</fullName>
    </recommendedName>
</protein>
<gene>
    <name evidence="5" type="ORF">SLS58_010214</name>
</gene>
<dbReference type="Proteomes" id="UP001521184">
    <property type="component" value="Unassembled WGS sequence"/>
</dbReference>
<reference evidence="5 6" key="1">
    <citation type="journal article" date="2023" name="Plant Dis.">
        <title>First Report of Diplodia intermedia Causing Canker and Dieback Diseases on Apple Trees in Canada.</title>
        <authorList>
            <person name="Ellouze W."/>
            <person name="Ilyukhin E."/>
            <person name="Sulman M."/>
            <person name="Ali S."/>
        </authorList>
    </citation>
    <scope>NUCLEOTIDE SEQUENCE [LARGE SCALE GENOMIC DNA]</scope>
    <source>
        <strain evidence="5 6">M45-28</strain>
    </source>
</reference>
<keyword evidence="6" id="KW-1185">Reference proteome</keyword>
<sequence length="165" mass="18719">MVTSMDLTIDDMWDIWIGSVAVASVNTTVSPTPVPSSELIPPPPIHYPSWMTGPQTPLQLKNESWSFPKDFWWGVASASYQVEGAVKDEGRSPSVWDALLHNVVGNSLYNETGDVAINHYYLYKQGGWTNEQIVDDFVNYARIVFERFGNKVPMWFTVNEPISFW</sequence>
<evidence type="ECO:0000256" key="3">
    <source>
        <dbReference type="ARBA" id="ARBA00023295"/>
    </source>
</evidence>
<dbReference type="InterPro" id="IPR001360">
    <property type="entry name" value="Glyco_hydro_1"/>
</dbReference>
<dbReference type="PANTHER" id="PTHR10353">
    <property type="entry name" value="GLYCOSYL HYDROLASE"/>
    <property type="match status" value="1"/>
</dbReference>
<evidence type="ECO:0000256" key="2">
    <source>
        <dbReference type="ARBA" id="ARBA00022801"/>
    </source>
</evidence>
<dbReference type="EMBL" id="JAKEKT020000113">
    <property type="protein sequence ID" value="KAL1635518.1"/>
    <property type="molecule type" value="Genomic_DNA"/>
</dbReference>
<proteinExistence type="inferred from homology"/>
<dbReference type="InterPro" id="IPR017853">
    <property type="entry name" value="GH"/>
</dbReference>
<dbReference type="PROSITE" id="PS00653">
    <property type="entry name" value="GLYCOSYL_HYDROL_F1_2"/>
    <property type="match status" value="1"/>
</dbReference>